<evidence type="ECO:0000259" key="11">
    <source>
        <dbReference type="PROSITE" id="PS51020"/>
    </source>
</evidence>
<dbReference type="KEGG" id="muo:115470046"/>
<evidence type="ECO:0000313" key="12">
    <source>
        <dbReference type="Proteomes" id="UP000515156"/>
    </source>
</evidence>
<dbReference type="InParanoid" id="A0A6P7Y0Z1"/>
<dbReference type="SUPFAM" id="SSF82895">
    <property type="entry name" value="TSP-1 type 1 repeat"/>
    <property type="match status" value="1"/>
</dbReference>
<evidence type="ECO:0000256" key="8">
    <source>
        <dbReference type="ARBA" id="ARBA00023180"/>
    </source>
</evidence>
<dbReference type="Pfam" id="PF19028">
    <property type="entry name" value="TSP1_spondin"/>
    <property type="match status" value="1"/>
</dbReference>
<dbReference type="AlphaFoldDB" id="A0A6P7Y0Z1"/>
<feature type="region of interest" description="Disordered" evidence="9">
    <location>
        <begin position="324"/>
        <end position="367"/>
    </location>
</feature>
<dbReference type="OrthoDB" id="6090599at2759"/>
<evidence type="ECO:0000256" key="2">
    <source>
        <dbReference type="ARBA" id="ARBA00022525"/>
    </source>
</evidence>
<dbReference type="FunFam" id="2.20.100.10:FF:000037">
    <property type="entry name" value="Spondin 2"/>
    <property type="match status" value="1"/>
</dbReference>
<dbReference type="PANTHER" id="PTHR11311">
    <property type="entry name" value="SPONDIN"/>
    <property type="match status" value="1"/>
</dbReference>
<keyword evidence="4" id="KW-0479">Metal-binding</keyword>
<dbReference type="InterPro" id="IPR051418">
    <property type="entry name" value="Spondin/Thrombospondin_T1"/>
</dbReference>
<keyword evidence="3" id="KW-0272">Extracellular matrix</keyword>
<protein>
    <submittedName>
        <fullName evidence="13">Spondin-2-like</fullName>
    </submittedName>
</protein>
<keyword evidence="7" id="KW-1015">Disulfide bond</keyword>
<dbReference type="PANTHER" id="PTHR11311:SF15">
    <property type="entry name" value="SPONDIN-2"/>
    <property type="match status" value="1"/>
</dbReference>
<dbReference type="PROSITE" id="PS50092">
    <property type="entry name" value="TSP1"/>
    <property type="match status" value="1"/>
</dbReference>
<keyword evidence="5 10" id="KW-0732">Signal</keyword>
<evidence type="ECO:0000256" key="5">
    <source>
        <dbReference type="ARBA" id="ARBA00022729"/>
    </source>
</evidence>
<dbReference type="GeneID" id="115470046"/>
<name>A0A6P7Y0Z1_9AMPH</name>
<feature type="chain" id="PRO_5028025874" evidence="10">
    <location>
        <begin position="23"/>
        <end position="367"/>
    </location>
</feature>
<dbReference type="Proteomes" id="UP000515156">
    <property type="component" value="Chromosome 5"/>
</dbReference>
<feature type="signal peptide" evidence="10">
    <location>
        <begin position="1"/>
        <end position="22"/>
    </location>
</feature>
<dbReference type="InterPro" id="IPR009465">
    <property type="entry name" value="Spondin_N"/>
</dbReference>
<reference evidence="13" key="1">
    <citation type="submission" date="2025-08" db="UniProtKB">
        <authorList>
            <consortium name="RefSeq"/>
        </authorList>
    </citation>
    <scope>IDENTIFICATION</scope>
</reference>
<dbReference type="Gene3D" id="2.60.40.2130">
    <property type="entry name" value="F-spondin domain"/>
    <property type="match status" value="1"/>
</dbReference>
<dbReference type="NCBIfam" id="NF038123">
    <property type="entry name" value="NF038123_dom"/>
    <property type="match status" value="1"/>
</dbReference>
<dbReference type="Pfam" id="PF06468">
    <property type="entry name" value="Spond_N"/>
    <property type="match status" value="1"/>
</dbReference>
<accession>A0A6P7Y0Z1</accession>
<comment type="subcellular location">
    <subcellularLocation>
        <location evidence="1">Secreted</location>
        <location evidence="1">Extracellular space</location>
        <location evidence="1">Extracellular matrix</location>
    </subcellularLocation>
</comment>
<dbReference type="GO" id="GO:0007155">
    <property type="term" value="P:cell adhesion"/>
    <property type="evidence" value="ECO:0007669"/>
    <property type="project" value="UniProtKB-KW"/>
</dbReference>
<evidence type="ECO:0000256" key="7">
    <source>
        <dbReference type="ARBA" id="ARBA00023157"/>
    </source>
</evidence>
<organism evidence="12 13">
    <name type="scientific">Microcaecilia unicolor</name>
    <dbReference type="NCBI Taxonomy" id="1415580"/>
    <lineage>
        <taxon>Eukaryota</taxon>
        <taxon>Metazoa</taxon>
        <taxon>Chordata</taxon>
        <taxon>Craniata</taxon>
        <taxon>Vertebrata</taxon>
        <taxon>Euteleostomi</taxon>
        <taxon>Amphibia</taxon>
        <taxon>Gymnophiona</taxon>
        <taxon>Siphonopidae</taxon>
        <taxon>Microcaecilia</taxon>
    </lineage>
</organism>
<dbReference type="Gene3D" id="2.20.100.10">
    <property type="entry name" value="Thrombospondin type-1 (TSP1) repeat"/>
    <property type="match status" value="1"/>
</dbReference>
<evidence type="ECO:0000313" key="13">
    <source>
        <dbReference type="RefSeq" id="XP_030058781.1"/>
    </source>
</evidence>
<evidence type="ECO:0000256" key="1">
    <source>
        <dbReference type="ARBA" id="ARBA00004498"/>
    </source>
</evidence>
<dbReference type="RefSeq" id="XP_030058781.1">
    <property type="nucleotide sequence ID" value="XM_030202921.1"/>
</dbReference>
<keyword evidence="8" id="KW-0325">Glycoprotein</keyword>
<keyword evidence="12" id="KW-1185">Reference proteome</keyword>
<dbReference type="InterPro" id="IPR000884">
    <property type="entry name" value="TSP1_rpt"/>
</dbReference>
<dbReference type="InterPro" id="IPR036383">
    <property type="entry name" value="TSP1_rpt_sf"/>
</dbReference>
<dbReference type="InterPro" id="IPR044004">
    <property type="entry name" value="TSP1_spondin_dom"/>
</dbReference>
<keyword evidence="2" id="KW-0964">Secreted</keyword>
<dbReference type="PROSITE" id="PS51020">
    <property type="entry name" value="SPONDIN"/>
    <property type="match status" value="1"/>
</dbReference>
<feature type="domain" description="Spondin" evidence="11">
    <location>
        <begin position="25"/>
        <end position="212"/>
    </location>
</feature>
<evidence type="ECO:0000256" key="10">
    <source>
        <dbReference type="SAM" id="SignalP"/>
    </source>
</evidence>
<proteinExistence type="predicted"/>
<evidence type="ECO:0000256" key="6">
    <source>
        <dbReference type="ARBA" id="ARBA00022889"/>
    </source>
</evidence>
<dbReference type="SMART" id="SM00209">
    <property type="entry name" value="TSP1"/>
    <property type="match status" value="1"/>
</dbReference>
<sequence>MTASSLFNHLLLVCLWIYLSHIEILNSSCSTDRPANYSVTFSAQWTPVSFPKQYPTQRPPAQWSQLFGSIHNSDFELWAEGSLVSPGVQVFVEHGKSQLLIHEIELLKDKMQTWFQADPIPSGEGNTSTVITLEKSHPLVSVLVKLIPSPDWFVGVNALDLCENGQWKTSVLYDLFPWDAGTDSGFAFSSPNYVTNPQEAVSRITAKNPSHLANSFYYPRLEALPRLGYLEFNLLQEEKDNETQYEEMQDKNVTITEPETQNRTRLEEVQVTENQTARGEQTAQSHNSTPLDCEISMWSSWGLCNQLCGKGSRERTRYIMLHPANDGEPCPSLLEKEDCEEPACPSKSPSINSNISTDSRPRKRVNQ</sequence>
<gene>
    <name evidence="13" type="primary">LOC115470046</name>
</gene>
<evidence type="ECO:0000256" key="3">
    <source>
        <dbReference type="ARBA" id="ARBA00022530"/>
    </source>
</evidence>
<evidence type="ECO:0000256" key="4">
    <source>
        <dbReference type="ARBA" id="ARBA00022723"/>
    </source>
</evidence>
<dbReference type="GO" id="GO:0046872">
    <property type="term" value="F:metal ion binding"/>
    <property type="evidence" value="ECO:0007669"/>
    <property type="project" value="UniProtKB-KW"/>
</dbReference>
<evidence type="ECO:0000256" key="9">
    <source>
        <dbReference type="SAM" id="MobiDB-lite"/>
    </source>
</evidence>
<feature type="compositionally biased region" description="Low complexity" evidence="9">
    <location>
        <begin position="345"/>
        <end position="356"/>
    </location>
</feature>
<dbReference type="GO" id="GO:0031012">
    <property type="term" value="C:extracellular matrix"/>
    <property type="evidence" value="ECO:0007669"/>
    <property type="project" value="TreeGrafter"/>
</dbReference>
<dbReference type="InterPro" id="IPR038678">
    <property type="entry name" value="Spondin_N_sf"/>
</dbReference>
<keyword evidence="6" id="KW-0130">Cell adhesion</keyword>